<dbReference type="InterPro" id="IPR053185">
    <property type="entry name" value="SET_domain_protein"/>
</dbReference>
<dbReference type="EMBL" id="JBBPHU010000015">
    <property type="protein sequence ID" value="KAK7510063.1"/>
    <property type="molecule type" value="Genomic_DNA"/>
</dbReference>
<feature type="domain" description="SET" evidence="1">
    <location>
        <begin position="1"/>
        <end position="167"/>
    </location>
</feature>
<comment type="caution">
    <text evidence="2">The sequence shown here is derived from an EMBL/GenBank/DDBJ whole genome shotgun (WGS) entry which is preliminary data.</text>
</comment>
<dbReference type="Gene3D" id="2.170.270.10">
    <property type="entry name" value="SET domain"/>
    <property type="match status" value="1"/>
</dbReference>
<name>A0ABR1K8L8_9PEZI</name>
<dbReference type="PANTHER" id="PTHR47332">
    <property type="entry name" value="SET DOMAIN-CONTAINING PROTEIN 5"/>
    <property type="match status" value="1"/>
</dbReference>
<proteinExistence type="predicted"/>
<gene>
    <name evidence="2" type="ORF">IWZ03DRAFT_363578</name>
</gene>
<dbReference type="PANTHER" id="PTHR47332:SF4">
    <property type="entry name" value="SET DOMAIN-CONTAINING PROTEIN 5"/>
    <property type="match status" value="1"/>
</dbReference>
<dbReference type="CDD" id="cd20071">
    <property type="entry name" value="SET_SMYD"/>
    <property type="match status" value="1"/>
</dbReference>
<evidence type="ECO:0000313" key="2">
    <source>
        <dbReference type="EMBL" id="KAK7510063.1"/>
    </source>
</evidence>
<dbReference type="Pfam" id="PF00856">
    <property type="entry name" value="SET"/>
    <property type="match status" value="1"/>
</dbReference>
<organism evidence="2 3">
    <name type="scientific">Phyllosticta citriasiana</name>
    <dbReference type="NCBI Taxonomy" id="595635"/>
    <lineage>
        <taxon>Eukaryota</taxon>
        <taxon>Fungi</taxon>
        <taxon>Dikarya</taxon>
        <taxon>Ascomycota</taxon>
        <taxon>Pezizomycotina</taxon>
        <taxon>Dothideomycetes</taxon>
        <taxon>Dothideomycetes incertae sedis</taxon>
        <taxon>Botryosphaeriales</taxon>
        <taxon>Phyllostictaceae</taxon>
        <taxon>Phyllosticta</taxon>
    </lineage>
</organism>
<dbReference type="SUPFAM" id="SSF82199">
    <property type="entry name" value="SET domain"/>
    <property type="match status" value="1"/>
</dbReference>
<dbReference type="InterPro" id="IPR046341">
    <property type="entry name" value="SET_dom_sf"/>
</dbReference>
<dbReference type="PROSITE" id="PS50280">
    <property type="entry name" value="SET"/>
    <property type="match status" value="1"/>
</dbReference>
<accession>A0ABR1K8L8</accession>
<keyword evidence="3" id="KW-1185">Reference proteome</keyword>
<evidence type="ECO:0000259" key="1">
    <source>
        <dbReference type="PROSITE" id="PS50280"/>
    </source>
</evidence>
<dbReference type="InterPro" id="IPR001214">
    <property type="entry name" value="SET_dom"/>
</dbReference>
<sequence>MYEVRQVTGRGMAVFATRDICRGTFIMVEAPILVMEKGMDASDEMQVFQQYTKLTAQDMPKYLSLYAADSFVQKALDNLRTKFEAGQVDARTTSYSKLIARVAGVAWTNSYSVQEGHFASAVFLEQSRVNHSCLYNASYDFKLERGVQTLEAVRDIVAGEEITTCYTAVDGQNQSNRAAILQAEYGFDCRCPLCEIAKFPTLKDRQTPEDFALLRGEKTKRDNAVRMMSHWISFRASQNSRITSGLDMVEAFGVTIRIMERRLTFPYADEAGRVQTADNIVNLKNALVDLKRYIGVPDCCM</sequence>
<dbReference type="Proteomes" id="UP001363622">
    <property type="component" value="Unassembled WGS sequence"/>
</dbReference>
<reference evidence="2 3" key="1">
    <citation type="submission" date="2024-04" db="EMBL/GenBank/DDBJ databases">
        <title>Phyllosticta paracitricarpa is synonymous to the EU quarantine fungus P. citricarpa based on phylogenomic analyses.</title>
        <authorList>
            <consortium name="Lawrence Berkeley National Laboratory"/>
            <person name="Van Ingen-Buijs V.A."/>
            <person name="Van Westerhoven A.C."/>
            <person name="Haridas S."/>
            <person name="Skiadas P."/>
            <person name="Martin F."/>
            <person name="Groenewald J.Z."/>
            <person name="Crous P.W."/>
            <person name="Seidl M.F."/>
        </authorList>
    </citation>
    <scope>NUCLEOTIDE SEQUENCE [LARGE SCALE GENOMIC DNA]</scope>
    <source>
        <strain evidence="2 3">CBS 123371</strain>
    </source>
</reference>
<evidence type="ECO:0000313" key="3">
    <source>
        <dbReference type="Proteomes" id="UP001363622"/>
    </source>
</evidence>
<protein>
    <recommendedName>
        <fullName evidence="1">SET domain-containing protein</fullName>
    </recommendedName>
</protein>